<evidence type="ECO:0000256" key="2">
    <source>
        <dbReference type="ARBA" id="ARBA00023125"/>
    </source>
</evidence>
<proteinExistence type="inferred from homology"/>
<organism evidence="7 8">
    <name type="scientific">Nocardioides dokdonensis FR1436</name>
    <dbReference type="NCBI Taxonomy" id="1300347"/>
    <lineage>
        <taxon>Bacteria</taxon>
        <taxon>Bacillati</taxon>
        <taxon>Actinomycetota</taxon>
        <taxon>Actinomycetes</taxon>
        <taxon>Propionibacteriales</taxon>
        <taxon>Nocardioidaceae</taxon>
        <taxon>Nocardioides</taxon>
    </lineage>
</organism>
<protein>
    <submittedName>
        <fullName evidence="7">Putative prophage phiRv2 integrase</fullName>
    </submittedName>
</protein>
<dbReference type="Pfam" id="PF00589">
    <property type="entry name" value="Phage_integrase"/>
    <property type="match status" value="1"/>
</dbReference>
<comment type="similarity">
    <text evidence="1">Belongs to the 'phage' integrase family.</text>
</comment>
<dbReference type="SUPFAM" id="SSF56349">
    <property type="entry name" value="DNA breaking-rejoining enzymes"/>
    <property type="match status" value="1"/>
</dbReference>
<dbReference type="GO" id="GO:0015074">
    <property type="term" value="P:DNA integration"/>
    <property type="evidence" value="ECO:0007669"/>
    <property type="project" value="InterPro"/>
</dbReference>
<dbReference type="InterPro" id="IPR011010">
    <property type="entry name" value="DNA_brk_join_enz"/>
</dbReference>
<feature type="domain" description="Core-binding (CB)" evidence="6">
    <location>
        <begin position="73"/>
        <end position="155"/>
    </location>
</feature>
<accession>A0A1A9GPZ2</accession>
<keyword evidence="3" id="KW-0233">DNA recombination</keyword>
<dbReference type="GO" id="GO:0003677">
    <property type="term" value="F:DNA binding"/>
    <property type="evidence" value="ECO:0007669"/>
    <property type="project" value="UniProtKB-UniRule"/>
</dbReference>
<dbReference type="InterPro" id="IPR050090">
    <property type="entry name" value="Tyrosine_recombinase_XerCD"/>
</dbReference>
<dbReference type="PROSITE" id="PS51900">
    <property type="entry name" value="CB"/>
    <property type="match status" value="1"/>
</dbReference>
<evidence type="ECO:0000256" key="1">
    <source>
        <dbReference type="ARBA" id="ARBA00008857"/>
    </source>
</evidence>
<evidence type="ECO:0000313" key="8">
    <source>
        <dbReference type="Proteomes" id="UP000077868"/>
    </source>
</evidence>
<evidence type="ECO:0000259" key="6">
    <source>
        <dbReference type="PROSITE" id="PS51900"/>
    </source>
</evidence>
<dbReference type="KEGG" id="ndk:I601_3098"/>
<evidence type="ECO:0000256" key="4">
    <source>
        <dbReference type="PROSITE-ProRule" id="PRU01248"/>
    </source>
</evidence>
<evidence type="ECO:0000256" key="3">
    <source>
        <dbReference type="ARBA" id="ARBA00023172"/>
    </source>
</evidence>
<dbReference type="AlphaFoldDB" id="A0A1A9GPZ2"/>
<keyword evidence="8" id="KW-1185">Reference proteome</keyword>
<dbReference type="PROSITE" id="PS51898">
    <property type="entry name" value="TYR_RECOMBINASE"/>
    <property type="match status" value="1"/>
</dbReference>
<gene>
    <name evidence="7" type="ORF">I601_3098</name>
</gene>
<dbReference type="Gene3D" id="1.10.150.130">
    <property type="match status" value="1"/>
</dbReference>
<dbReference type="CDD" id="cd01189">
    <property type="entry name" value="INT_ICEBs1_C_like"/>
    <property type="match status" value="1"/>
</dbReference>
<dbReference type="PATRIC" id="fig|1300347.3.peg.3091"/>
<dbReference type="Gene3D" id="1.10.443.10">
    <property type="entry name" value="Intergrase catalytic core"/>
    <property type="match status" value="1"/>
</dbReference>
<keyword evidence="2 4" id="KW-0238">DNA-binding</keyword>
<dbReference type="RefSeq" id="WP_068111538.1">
    <property type="nucleotide sequence ID" value="NZ_CP015079.1"/>
</dbReference>
<dbReference type="PANTHER" id="PTHR30349">
    <property type="entry name" value="PHAGE INTEGRASE-RELATED"/>
    <property type="match status" value="1"/>
</dbReference>
<dbReference type="STRING" id="1300347.I601_3098"/>
<dbReference type="GO" id="GO:0006310">
    <property type="term" value="P:DNA recombination"/>
    <property type="evidence" value="ECO:0007669"/>
    <property type="project" value="UniProtKB-KW"/>
</dbReference>
<dbReference type="PANTHER" id="PTHR30349:SF41">
    <property type="entry name" value="INTEGRASE_RECOMBINASE PROTEIN MJ0367-RELATED"/>
    <property type="match status" value="1"/>
</dbReference>
<dbReference type="InterPro" id="IPR010998">
    <property type="entry name" value="Integrase_recombinase_N"/>
</dbReference>
<sequence>MARPPLPLGTWGTITTEKIRDGSYRALTRFRDSDGKTRRVTATGPSKAAAERALRDVLGTRTAPAGELLTAETRLIDLADTWITGLEAEGRIEQTTINEYRRVLDNLVLPSVGGLKLREATTGRLDRLLLRLRDQSVNRQRKAKVVLGAMLDLAVRHDAIPTNPARGTSRVHRPKQETKALRVEDLVEIRAAVRRWVNADRSGPKATGDMADIIDLMLATGCRVGEVLALRWSDLDLDGDLPILTVSGTIKTETGKGTYRKPTPKSDASRRTVVLPRFAAELLRVRREFATPNENDAVFATRNGTWHQVVNIERRWRQIRKDTGFEWVTPHTFRKTVATLISEATTSELASRQLGHSSSQVTRDHYIAKPPVSADLSKLLERLAESDDASSDS</sequence>
<evidence type="ECO:0000259" key="5">
    <source>
        <dbReference type="PROSITE" id="PS51898"/>
    </source>
</evidence>
<name>A0A1A9GPZ2_9ACTN</name>
<dbReference type="OrthoDB" id="4326943at2"/>
<dbReference type="EMBL" id="CP015079">
    <property type="protein sequence ID" value="ANH39505.1"/>
    <property type="molecule type" value="Genomic_DNA"/>
</dbReference>
<dbReference type="Proteomes" id="UP000077868">
    <property type="component" value="Chromosome"/>
</dbReference>
<evidence type="ECO:0000313" key="7">
    <source>
        <dbReference type="EMBL" id="ANH39505.1"/>
    </source>
</evidence>
<dbReference type="InterPro" id="IPR013762">
    <property type="entry name" value="Integrase-like_cat_sf"/>
</dbReference>
<dbReference type="InterPro" id="IPR044068">
    <property type="entry name" value="CB"/>
</dbReference>
<reference evidence="7 8" key="1">
    <citation type="submission" date="2016-03" db="EMBL/GenBank/DDBJ databases">
        <title>Complete genome sequence of a soil Actinobacterium, Nocardioides dokdonensis FR1436.</title>
        <authorList>
            <person name="Kwon S.-K."/>
            <person name="Kim K."/>
            <person name="Kim J.F."/>
        </authorList>
    </citation>
    <scope>NUCLEOTIDE SEQUENCE [LARGE SCALE GENOMIC DNA]</scope>
    <source>
        <strain evidence="7 8">FR1436</strain>
    </source>
</reference>
<dbReference type="InterPro" id="IPR002104">
    <property type="entry name" value="Integrase_catalytic"/>
</dbReference>
<feature type="domain" description="Tyr recombinase" evidence="5">
    <location>
        <begin position="176"/>
        <end position="381"/>
    </location>
</feature>